<evidence type="ECO:0000313" key="2">
    <source>
        <dbReference type="EMBL" id="GBE83531.1"/>
    </source>
</evidence>
<comment type="caution">
    <text evidence="1">The sequence shown here is derived from an EMBL/GenBank/DDBJ whole genome shotgun (WGS) entry which is preliminary data.</text>
</comment>
<accession>A0A401GMT6</accession>
<dbReference type="GeneID" id="38780445"/>
<evidence type="ECO:0000313" key="3">
    <source>
        <dbReference type="Proteomes" id="UP000287166"/>
    </source>
</evidence>
<organism evidence="1 3">
    <name type="scientific">Sparassis crispa</name>
    <dbReference type="NCBI Taxonomy" id="139825"/>
    <lineage>
        <taxon>Eukaryota</taxon>
        <taxon>Fungi</taxon>
        <taxon>Dikarya</taxon>
        <taxon>Basidiomycota</taxon>
        <taxon>Agaricomycotina</taxon>
        <taxon>Agaricomycetes</taxon>
        <taxon>Polyporales</taxon>
        <taxon>Sparassidaceae</taxon>
        <taxon>Sparassis</taxon>
    </lineage>
</organism>
<keyword evidence="3" id="KW-1185">Reference proteome</keyword>
<name>A0A401GMT6_9APHY</name>
<protein>
    <submittedName>
        <fullName evidence="1">Uncharacterized protein</fullName>
    </submittedName>
</protein>
<dbReference type="RefSeq" id="XP_027614441.1">
    <property type="nucleotide sequence ID" value="XM_027758640.1"/>
</dbReference>
<proteinExistence type="predicted"/>
<dbReference type="EMBL" id="BFAD01000005">
    <property type="protein sequence ID" value="GBE83531.1"/>
    <property type="molecule type" value="Genomic_DNA"/>
</dbReference>
<dbReference type="AlphaFoldDB" id="A0A401GMT6"/>
<dbReference type="InParanoid" id="A0A401GMT6"/>
<gene>
    <name evidence="1" type="ORF">SCP_0505820</name>
    <name evidence="2" type="ORF">SCP_0505850</name>
</gene>
<dbReference type="Proteomes" id="UP000287166">
    <property type="component" value="Unassembled WGS sequence"/>
</dbReference>
<evidence type="ECO:0000313" key="1">
    <source>
        <dbReference type="EMBL" id="GBE83528.1"/>
    </source>
</evidence>
<sequence>MSPHLHGTYQQAFCSLEGASGSPELAKVFFDTLTYNHSVCCIPLTSSHKISEKLTLNETQVIFEVIGQIAAGENNSTLGDISGSVQSRSVASCWIECRPDFISHIQWCRIPDAVKAVAAAVPGPVDVSTMIRVDSETDTIKLKVQWNRASSMAIPMYDVAEKLMEVETADLHGRPVRVLFWIHCAELGEGKRALLAELIYLVDI</sequence>
<dbReference type="EMBL" id="BFAD01000005">
    <property type="protein sequence ID" value="GBE83528.1"/>
    <property type="molecule type" value="Genomic_DNA"/>
</dbReference>
<reference evidence="1 3" key="1">
    <citation type="journal article" date="2018" name="Sci. Rep.">
        <title>Genome sequence of the cauliflower mushroom Sparassis crispa (Hanabiratake) and its association with beneficial usage.</title>
        <authorList>
            <person name="Kiyama R."/>
            <person name="Furutani Y."/>
            <person name="Kawaguchi K."/>
            <person name="Nakanishi T."/>
        </authorList>
    </citation>
    <scope>NUCLEOTIDE SEQUENCE [LARGE SCALE GENOMIC DNA]</scope>
</reference>